<dbReference type="PROSITE" id="PS50111">
    <property type="entry name" value="CHEMOTAXIS_TRANSDUC_2"/>
    <property type="match status" value="1"/>
</dbReference>
<evidence type="ECO:0000313" key="11">
    <source>
        <dbReference type="EMBL" id="VFQ42941.1"/>
    </source>
</evidence>
<evidence type="ECO:0000259" key="10">
    <source>
        <dbReference type="PROSITE" id="PS50885"/>
    </source>
</evidence>
<feature type="domain" description="HAMP" evidence="10">
    <location>
        <begin position="343"/>
        <end position="395"/>
    </location>
</feature>
<dbReference type="Gene3D" id="1.10.287.950">
    <property type="entry name" value="Methyl-accepting chemotaxis protein"/>
    <property type="match status" value="1"/>
</dbReference>
<keyword evidence="2" id="KW-0997">Cell inner membrane</keyword>
<feature type="transmembrane region" description="Helical" evidence="7">
    <location>
        <begin position="13"/>
        <end position="35"/>
    </location>
</feature>
<dbReference type="PANTHER" id="PTHR32089:SF112">
    <property type="entry name" value="LYSOZYME-LIKE PROTEIN-RELATED"/>
    <property type="match status" value="1"/>
</dbReference>
<dbReference type="InterPro" id="IPR000727">
    <property type="entry name" value="T_SNARE_dom"/>
</dbReference>
<evidence type="ECO:0000256" key="1">
    <source>
        <dbReference type="ARBA" id="ARBA00004429"/>
    </source>
</evidence>
<comment type="subcellular location">
    <subcellularLocation>
        <location evidence="1">Cell inner membrane</location>
        <topology evidence="1">Multi-pass membrane protein</topology>
    </subcellularLocation>
</comment>
<dbReference type="Pfam" id="PF00015">
    <property type="entry name" value="MCPsignal"/>
    <property type="match status" value="1"/>
</dbReference>
<dbReference type="PROSITE" id="PS50192">
    <property type="entry name" value="T_SNARE"/>
    <property type="match status" value="1"/>
</dbReference>
<dbReference type="EMBL" id="CAADHO010000001">
    <property type="protein sequence ID" value="VFQ42941.1"/>
    <property type="molecule type" value="Genomic_DNA"/>
</dbReference>
<keyword evidence="7" id="KW-0472">Membrane</keyword>
<evidence type="ECO:0000256" key="2">
    <source>
        <dbReference type="ARBA" id="ARBA00022519"/>
    </source>
</evidence>
<keyword evidence="7" id="KW-1133">Transmembrane helix</keyword>
<evidence type="ECO:0000256" key="4">
    <source>
        <dbReference type="ARBA" id="ARBA00029447"/>
    </source>
</evidence>
<evidence type="ECO:0000259" key="8">
    <source>
        <dbReference type="PROSITE" id="PS50111"/>
    </source>
</evidence>
<keyword evidence="2" id="KW-1003">Cell membrane</keyword>
<dbReference type="SMART" id="SM00283">
    <property type="entry name" value="MA"/>
    <property type="match status" value="1"/>
</dbReference>
<dbReference type="AlphaFoldDB" id="A0A4U8YHD0"/>
<dbReference type="PANTHER" id="PTHR32089">
    <property type="entry name" value="METHYL-ACCEPTING CHEMOTAXIS PROTEIN MCPB"/>
    <property type="match status" value="1"/>
</dbReference>
<dbReference type="InterPro" id="IPR024478">
    <property type="entry name" value="HlyB_4HB_MCP"/>
</dbReference>
<reference evidence="11 12" key="1">
    <citation type="submission" date="2019-03" db="EMBL/GenBank/DDBJ databases">
        <authorList>
            <person name="Nijsse B."/>
        </authorList>
    </citation>
    <scope>NUCLEOTIDE SEQUENCE [LARGE SCALE GENOMIC DNA]</scope>
    <source>
        <strain evidence="11">Desulfoluna butyratoxydans MSL71</strain>
    </source>
</reference>
<dbReference type="Proteomes" id="UP000507962">
    <property type="component" value="Unassembled WGS sequence"/>
</dbReference>
<comment type="similarity">
    <text evidence="4">Belongs to the methyl-accepting chemotaxis (MCP) protein family.</text>
</comment>
<accession>A0A4U8YHD0</accession>
<dbReference type="PROSITE" id="PS50885">
    <property type="entry name" value="HAMP"/>
    <property type="match status" value="1"/>
</dbReference>
<evidence type="ECO:0000313" key="12">
    <source>
        <dbReference type="Proteomes" id="UP000507962"/>
    </source>
</evidence>
<protein>
    <submittedName>
        <fullName evidence="11">Four helix bundle sensory module for signal transduction</fullName>
    </submittedName>
</protein>
<dbReference type="Pfam" id="PF00672">
    <property type="entry name" value="HAMP"/>
    <property type="match status" value="1"/>
</dbReference>
<dbReference type="GO" id="GO:0007165">
    <property type="term" value="P:signal transduction"/>
    <property type="evidence" value="ECO:0007669"/>
    <property type="project" value="UniProtKB-KW"/>
</dbReference>
<keyword evidence="6" id="KW-0175">Coiled coil</keyword>
<name>A0A4U8YHD0_9BACT</name>
<dbReference type="GO" id="GO:0005886">
    <property type="term" value="C:plasma membrane"/>
    <property type="evidence" value="ECO:0007669"/>
    <property type="project" value="UniProtKB-SubCell"/>
</dbReference>
<dbReference type="SUPFAM" id="SSF58104">
    <property type="entry name" value="Methyl-accepting chemotaxis protein (MCP) signaling domain"/>
    <property type="match status" value="1"/>
</dbReference>
<keyword evidence="12" id="KW-1185">Reference proteome</keyword>
<dbReference type="Pfam" id="PF12729">
    <property type="entry name" value="4HB_MCP_1"/>
    <property type="match status" value="1"/>
</dbReference>
<proteinExistence type="inferred from homology"/>
<evidence type="ECO:0000259" key="9">
    <source>
        <dbReference type="PROSITE" id="PS50192"/>
    </source>
</evidence>
<evidence type="ECO:0000256" key="5">
    <source>
        <dbReference type="PROSITE-ProRule" id="PRU00284"/>
    </source>
</evidence>
<feature type="domain" description="T-SNARE coiled-coil homology" evidence="9">
    <location>
        <begin position="573"/>
        <end position="635"/>
    </location>
</feature>
<organism evidence="11 12">
    <name type="scientific">Desulfoluna butyratoxydans</name>
    <dbReference type="NCBI Taxonomy" id="231438"/>
    <lineage>
        <taxon>Bacteria</taxon>
        <taxon>Pseudomonadati</taxon>
        <taxon>Thermodesulfobacteriota</taxon>
        <taxon>Desulfobacteria</taxon>
        <taxon>Desulfobacterales</taxon>
        <taxon>Desulfolunaceae</taxon>
        <taxon>Desulfoluna</taxon>
    </lineage>
</organism>
<dbReference type="InterPro" id="IPR003660">
    <property type="entry name" value="HAMP_dom"/>
</dbReference>
<dbReference type="SMART" id="SM00304">
    <property type="entry name" value="HAMP"/>
    <property type="match status" value="1"/>
</dbReference>
<evidence type="ECO:0000256" key="7">
    <source>
        <dbReference type="SAM" id="Phobius"/>
    </source>
</evidence>
<dbReference type="CDD" id="cd06225">
    <property type="entry name" value="HAMP"/>
    <property type="match status" value="1"/>
</dbReference>
<gene>
    <name evidence="11" type="ORF">MSL71_5620</name>
</gene>
<dbReference type="RefSeq" id="WP_180137143.1">
    <property type="nucleotide sequence ID" value="NZ_CAADHO010000001.1"/>
</dbReference>
<evidence type="ECO:0000256" key="3">
    <source>
        <dbReference type="ARBA" id="ARBA00023224"/>
    </source>
</evidence>
<sequence length="686" mass="72818">MLKLSDIPLKKKLVGSFLLLSVATVVIGLFGRYAATTIGRYLQTATEESLPAMEHMAEMRELANRFVQAQQGLLSAYLDPEALQAEYEQLETIRTKYGESMAAFEAFPRSPEVDAAWKAYTQSFDEWTGVNDAFFAKLKELEATGILNPLPLHAETLKAKGAFDAAVNRMARRIYTLEDKDGTDWNVIAESLYTWGQKYPLVNEVIEGELMNIELEAMSLQRHFSQIDTFVDQGFRSRAAGIYQQDLLPVQSSVSEAFARIGEEVDKAVAVNIELNAMANGPCLEKQTRTLALLDEAVAALRQDARHLTEDGHALYAKIQAANFIIMAVAVALSLFFGVAISVAITSPLQEGVDLSRSMAEGDLTRTLSVKRGDEIGALSSSLNSVVKSLHTMMGSINEGVDHLARSSSELSAVTAQVKSGAAGTSERSDAVAAAAEEMNTGIAFVASSVEEAADNISSVASAAGQMASTIEEIGKNANTAKEITDSAVSGTKNATEKVGALGESAHEIGTISETISGISQQINLLALNATIEAARAGEAGRGFAVVAGEIKDLAGETSGATEKIHEQVADVQAQIESTVSEISNVSSVVGKMEEIVSIIASAMEEQAIATNEIAGNIEAASAKVEDVNRQVGKNSATVASIARDIADVNVSAREITGSTDILTRCAGDMNSLAGELKGMTGRFTL</sequence>
<keyword evidence="7" id="KW-0812">Transmembrane</keyword>
<feature type="coiled-coil region" evidence="6">
    <location>
        <begin position="284"/>
        <end position="311"/>
    </location>
</feature>
<evidence type="ECO:0000256" key="6">
    <source>
        <dbReference type="SAM" id="Coils"/>
    </source>
</evidence>
<dbReference type="InterPro" id="IPR004089">
    <property type="entry name" value="MCPsignal_dom"/>
</dbReference>
<feature type="transmembrane region" description="Helical" evidence="7">
    <location>
        <begin position="324"/>
        <end position="345"/>
    </location>
</feature>
<keyword evidence="3 5" id="KW-0807">Transducer</keyword>
<feature type="domain" description="Methyl-accepting transducer" evidence="8">
    <location>
        <begin position="407"/>
        <end position="650"/>
    </location>
</feature>